<dbReference type="InterPro" id="IPR029033">
    <property type="entry name" value="His_PPase_superfam"/>
</dbReference>
<dbReference type="InterPro" id="IPR051021">
    <property type="entry name" value="Mito_Ser/Thr_phosphatase"/>
</dbReference>
<dbReference type="AlphaFoldDB" id="A0A8E0S3N4"/>
<dbReference type="PANTHER" id="PTHR20935">
    <property type="entry name" value="PHOSPHOGLYCERATE MUTASE-RELATED"/>
    <property type="match status" value="1"/>
</dbReference>
<gene>
    <name evidence="6" type="ORF">FBUS_10871</name>
</gene>
<dbReference type="PANTHER" id="PTHR20935:SF0">
    <property type="entry name" value="SERINE_THREONINE-PROTEIN PHOSPHATASE PGAM5, MITOCHONDRIAL"/>
    <property type="match status" value="1"/>
</dbReference>
<evidence type="ECO:0000256" key="5">
    <source>
        <dbReference type="ARBA" id="ARBA00040722"/>
    </source>
</evidence>
<protein>
    <recommendedName>
        <fullName evidence="4">Serine/threonine-protein phosphatase PGAM5, mitochondrial</fullName>
        <ecNumber evidence="2">3.1.3.16</ecNumber>
    </recommendedName>
    <alternativeName>
        <fullName evidence="5">Serine/threonine-protein phosphatase Pgam5, mitochondrial</fullName>
    </alternativeName>
</protein>
<comment type="caution">
    <text evidence="6">The sequence shown here is derived from an EMBL/GenBank/DDBJ whole genome shotgun (WGS) entry which is preliminary data.</text>
</comment>
<evidence type="ECO:0000256" key="3">
    <source>
        <dbReference type="ARBA" id="ARBA00022801"/>
    </source>
</evidence>
<reference evidence="6" key="1">
    <citation type="submission" date="2019-05" db="EMBL/GenBank/DDBJ databases">
        <title>Annotation for the trematode Fasciolopsis buski.</title>
        <authorList>
            <person name="Choi Y.-J."/>
        </authorList>
    </citation>
    <scope>NUCLEOTIDE SEQUENCE</scope>
    <source>
        <strain evidence="6">HT</strain>
        <tissue evidence="6">Whole worm</tissue>
    </source>
</reference>
<dbReference type="Gene3D" id="3.40.50.1240">
    <property type="entry name" value="Phosphoglycerate mutase-like"/>
    <property type="match status" value="1"/>
</dbReference>
<accession>A0A8E0S3N4</accession>
<dbReference type="GO" id="GO:0005739">
    <property type="term" value="C:mitochondrion"/>
    <property type="evidence" value="ECO:0007669"/>
    <property type="project" value="TreeGrafter"/>
</dbReference>
<evidence type="ECO:0000313" key="6">
    <source>
        <dbReference type="EMBL" id="KAA0200729.1"/>
    </source>
</evidence>
<dbReference type="EC" id="3.1.3.16" evidence="2"/>
<dbReference type="CDD" id="cd07067">
    <property type="entry name" value="HP_PGM_like"/>
    <property type="match status" value="1"/>
</dbReference>
<dbReference type="SUPFAM" id="SSF53254">
    <property type="entry name" value="Phosphoglycerate mutase-like"/>
    <property type="match status" value="1"/>
</dbReference>
<evidence type="ECO:0000313" key="7">
    <source>
        <dbReference type="Proteomes" id="UP000728185"/>
    </source>
</evidence>
<keyword evidence="3" id="KW-0378">Hydrolase</keyword>
<keyword evidence="7" id="KW-1185">Reference proteome</keyword>
<organism evidence="6 7">
    <name type="scientific">Fasciolopsis buskii</name>
    <dbReference type="NCBI Taxonomy" id="27845"/>
    <lineage>
        <taxon>Eukaryota</taxon>
        <taxon>Metazoa</taxon>
        <taxon>Spiralia</taxon>
        <taxon>Lophotrochozoa</taxon>
        <taxon>Platyhelminthes</taxon>
        <taxon>Trematoda</taxon>
        <taxon>Digenea</taxon>
        <taxon>Plagiorchiida</taxon>
        <taxon>Echinostomata</taxon>
        <taxon>Echinostomatoidea</taxon>
        <taxon>Fasciolidae</taxon>
        <taxon>Fasciolopsis</taxon>
    </lineage>
</organism>
<evidence type="ECO:0000256" key="2">
    <source>
        <dbReference type="ARBA" id="ARBA00013081"/>
    </source>
</evidence>
<dbReference type="GO" id="GO:0004722">
    <property type="term" value="F:protein serine/threonine phosphatase activity"/>
    <property type="evidence" value="ECO:0007669"/>
    <property type="project" value="UniProtKB-EC"/>
</dbReference>
<dbReference type="SMART" id="SM00855">
    <property type="entry name" value="PGAM"/>
    <property type="match status" value="1"/>
</dbReference>
<dbReference type="Pfam" id="PF00300">
    <property type="entry name" value="His_Phos_1"/>
    <property type="match status" value="2"/>
</dbReference>
<comment type="similarity">
    <text evidence="1">Belongs to the phosphoglycerate mutase family. BPG-dependent PGAM subfamily.</text>
</comment>
<dbReference type="OrthoDB" id="2118094at2759"/>
<sequence>MNARRIFKIISGGLVAAATLVEMRSISQSHNDLVAMQSPYQQQRSLFTWTKRLFERFPNLTNVQAESAFPRDNIKPWDWNWDSRQSQPDGGSKAHVIWGDKRGSVKGSGSRHLLFIRHGQYHYADSDKDCHLTQLGREQLNFTGARLKQLNLPYSILYYSTMTRAIESTEEIMRYLPDVPVEPTDGLREGAPFPLEPPLENYRPTEEELDEDGSRIEKAFRNYIHRPSSDQNKDSYEIFVCHANVIRYFVCRALQIPPEAWIRFSLDHGSITWIVVRPSGRVTLRWLGSSGHMPPEKISIS</sequence>
<proteinExistence type="inferred from homology"/>
<dbReference type="GO" id="GO:0090141">
    <property type="term" value="P:positive regulation of mitochondrial fission"/>
    <property type="evidence" value="ECO:0007669"/>
    <property type="project" value="TreeGrafter"/>
</dbReference>
<dbReference type="Proteomes" id="UP000728185">
    <property type="component" value="Unassembled WGS sequence"/>
</dbReference>
<dbReference type="InterPro" id="IPR013078">
    <property type="entry name" value="His_Pase_superF_clade-1"/>
</dbReference>
<name>A0A8E0S3N4_9TREM</name>
<dbReference type="EMBL" id="LUCM01000326">
    <property type="protein sequence ID" value="KAA0200729.1"/>
    <property type="molecule type" value="Genomic_DNA"/>
</dbReference>
<evidence type="ECO:0000256" key="4">
    <source>
        <dbReference type="ARBA" id="ARBA00039765"/>
    </source>
</evidence>
<evidence type="ECO:0000256" key="1">
    <source>
        <dbReference type="ARBA" id="ARBA00006717"/>
    </source>
</evidence>